<keyword evidence="6" id="KW-0464">Manganese</keyword>
<dbReference type="GO" id="GO:0046872">
    <property type="term" value="F:metal ion binding"/>
    <property type="evidence" value="ECO:0007669"/>
    <property type="project" value="UniProtKB-KW"/>
</dbReference>
<feature type="active site" evidence="5">
    <location>
        <position position="124"/>
    </location>
</feature>
<feature type="active site" description="Proton acceptor" evidence="5">
    <location>
        <position position="270"/>
    </location>
</feature>
<feature type="binding site" evidence="6">
    <location>
        <position position="174"/>
    </location>
    <ligand>
        <name>Mg(2+)</name>
        <dbReference type="ChEBI" id="CHEBI:18420"/>
        <label>1</label>
    </ligand>
</feature>
<feature type="site" description="Interaction with DNA substrate" evidence="7">
    <location>
        <position position="270"/>
    </location>
</feature>
<dbReference type="InterPro" id="IPR005135">
    <property type="entry name" value="Endo/exonuclease/phosphatase"/>
</dbReference>
<feature type="binding site" evidence="6">
    <location>
        <position position="172"/>
    </location>
    <ligand>
        <name>Mg(2+)</name>
        <dbReference type="ChEBI" id="CHEBI:18420"/>
        <label>1</label>
    </ligand>
</feature>
<dbReference type="PANTHER" id="PTHR22748">
    <property type="entry name" value="AP ENDONUCLEASE"/>
    <property type="match status" value="1"/>
</dbReference>
<comment type="cofactor">
    <cofactor evidence="6">
        <name>Mg(2+)</name>
        <dbReference type="ChEBI" id="CHEBI:18420"/>
    </cofactor>
    <cofactor evidence="6">
        <name>Mn(2+)</name>
        <dbReference type="ChEBI" id="CHEBI:29035"/>
    </cofactor>
    <text evidence="6">Probably binds two magnesium or manganese ions per subunit.</text>
</comment>
<feature type="active site" description="Proton donor/acceptor" evidence="5">
    <location>
        <position position="172"/>
    </location>
</feature>
<comment type="caution">
    <text evidence="10">The sequence shown here is derived from an EMBL/GenBank/DDBJ whole genome shotgun (WGS) entry which is preliminary data.</text>
</comment>
<feature type="domain" description="Endonuclease/exonuclease/phosphatase" evidence="9">
    <location>
        <begin position="4"/>
        <end position="270"/>
    </location>
</feature>
<evidence type="ECO:0000256" key="4">
    <source>
        <dbReference type="ARBA" id="ARBA00022842"/>
    </source>
</evidence>
<dbReference type="PANTHER" id="PTHR22748:SF6">
    <property type="entry name" value="DNA-(APURINIC OR APYRIMIDINIC SITE) ENDONUCLEASE"/>
    <property type="match status" value="1"/>
</dbReference>
<dbReference type="Gene3D" id="3.60.10.10">
    <property type="entry name" value="Endonuclease/exonuclease/phosphatase"/>
    <property type="match status" value="1"/>
</dbReference>
<dbReference type="Proteomes" id="UP000178585">
    <property type="component" value="Unassembled WGS sequence"/>
</dbReference>
<dbReference type="NCBIfam" id="TIGR00195">
    <property type="entry name" value="exoDNase_III"/>
    <property type="match status" value="1"/>
</dbReference>
<feature type="site" description="Important for catalytic activity" evidence="7">
    <location>
        <position position="244"/>
    </location>
</feature>
<evidence type="ECO:0000256" key="1">
    <source>
        <dbReference type="ARBA" id="ARBA00007092"/>
    </source>
</evidence>
<evidence type="ECO:0000313" key="11">
    <source>
        <dbReference type="Proteomes" id="UP000178585"/>
    </source>
</evidence>
<comment type="similarity">
    <text evidence="1">Belongs to the DNA repair enzymes AP/ExoA family.</text>
</comment>
<keyword evidence="2 6" id="KW-0479">Metal-binding</keyword>
<dbReference type="InterPro" id="IPR020847">
    <property type="entry name" value="AP_endonuclease_F1_BS"/>
</dbReference>
<dbReference type="InterPro" id="IPR036691">
    <property type="entry name" value="Endo/exonu/phosph_ase_sf"/>
</dbReference>
<evidence type="ECO:0000259" key="9">
    <source>
        <dbReference type="Pfam" id="PF03372"/>
    </source>
</evidence>
<reference evidence="10 11" key="1">
    <citation type="journal article" date="2016" name="Nat. Commun.">
        <title>Thousands of microbial genomes shed light on interconnected biogeochemical processes in an aquifer system.</title>
        <authorList>
            <person name="Anantharaman K."/>
            <person name="Brown C.T."/>
            <person name="Hug L.A."/>
            <person name="Sharon I."/>
            <person name="Castelle C.J."/>
            <person name="Probst A.J."/>
            <person name="Thomas B.C."/>
            <person name="Singh A."/>
            <person name="Wilkins M.J."/>
            <person name="Karaoz U."/>
            <person name="Brodie E.L."/>
            <person name="Williams K.H."/>
            <person name="Hubbard S.S."/>
            <person name="Banfield J.F."/>
        </authorList>
    </citation>
    <scope>NUCLEOTIDE SEQUENCE [LARGE SCALE GENOMIC DNA]</scope>
</reference>
<keyword evidence="4 6" id="KW-0460">Magnesium</keyword>
<dbReference type="PROSITE" id="PS51435">
    <property type="entry name" value="AP_NUCLEASE_F1_4"/>
    <property type="match status" value="1"/>
</dbReference>
<dbReference type="EMBL" id="MEWZ01000001">
    <property type="protein sequence ID" value="OGC87704.1"/>
    <property type="molecule type" value="Genomic_DNA"/>
</dbReference>
<evidence type="ECO:0000256" key="5">
    <source>
        <dbReference type="PIRSR" id="PIRSR604808-1"/>
    </source>
</evidence>
<proteinExistence type="inferred from homology"/>
<dbReference type="GO" id="GO:0006284">
    <property type="term" value="P:base-excision repair"/>
    <property type="evidence" value="ECO:0007669"/>
    <property type="project" value="TreeGrafter"/>
</dbReference>
<evidence type="ECO:0000313" key="10">
    <source>
        <dbReference type="EMBL" id="OGC87704.1"/>
    </source>
</evidence>
<feature type="binding site" evidence="6">
    <location>
        <position position="36"/>
    </location>
    <ligand>
        <name>Mg(2+)</name>
        <dbReference type="ChEBI" id="CHEBI:18420"/>
        <label>1</label>
    </ligand>
</feature>
<dbReference type="SUPFAM" id="SSF56219">
    <property type="entry name" value="DNase I-like"/>
    <property type="match status" value="1"/>
</dbReference>
<protein>
    <submittedName>
        <fullName evidence="10">Exodeoxyribonuclease III</fullName>
    </submittedName>
</protein>
<dbReference type="CDD" id="cd09087">
    <property type="entry name" value="Ape1-like_AP-endo"/>
    <property type="match status" value="1"/>
</dbReference>
<dbReference type="GO" id="GO:0008311">
    <property type="term" value="F:double-stranded DNA 3'-5' DNA exonuclease activity"/>
    <property type="evidence" value="ECO:0007669"/>
    <property type="project" value="TreeGrafter"/>
</dbReference>
<dbReference type="Pfam" id="PF03372">
    <property type="entry name" value="Exo_endo_phos"/>
    <property type="match status" value="1"/>
</dbReference>
<dbReference type="InterPro" id="IPR004808">
    <property type="entry name" value="AP_endonuc_1"/>
</dbReference>
<feature type="binding site" evidence="6">
    <location>
        <position position="7"/>
    </location>
    <ligand>
        <name>Mg(2+)</name>
        <dbReference type="ChEBI" id="CHEBI:18420"/>
        <label>1</label>
    </ligand>
</feature>
<feature type="binding site" evidence="6">
    <location>
        <position position="269"/>
    </location>
    <ligand>
        <name>Mg(2+)</name>
        <dbReference type="ChEBI" id="CHEBI:18420"/>
        <label>1</label>
    </ligand>
</feature>
<feature type="region of interest" description="Disordered" evidence="8">
    <location>
        <begin position="179"/>
        <end position="198"/>
    </location>
</feature>
<organism evidence="10 11">
    <name type="scientific">Candidatus Adlerbacteria bacterium RIFCSPLOWO2_01_FULL_54_21b</name>
    <dbReference type="NCBI Taxonomy" id="1797245"/>
    <lineage>
        <taxon>Bacteria</taxon>
        <taxon>Candidatus Adleribacteriota</taxon>
    </lineage>
</organism>
<name>A0A1F4Y1F9_9BACT</name>
<evidence type="ECO:0000256" key="3">
    <source>
        <dbReference type="ARBA" id="ARBA00022801"/>
    </source>
</evidence>
<feature type="site" description="Transition state stabilizer" evidence="7">
    <location>
        <position position="174"/>
    </location>
</feature>
<evidence type="ECO:0000256" key="2">
    <source>
        <dbReference type="ARBA" id="ARBA00022723"/>
    </source>
</evidence>
<gene>
    <name evidence="10" type="ORF">A2949_00350</name>
</gene>
<dbReference type="NCBIfam" id="TIGR00633">
    <property type="entry name" value="xth"/>
    <property type="match status" value="1"/>
</dbReference>
<dbReference type="GO" id="GO:0003677">
    <property type="term" value="F:DNA binding"/>
    <property type="evidence" value="ECO:0007669"/>
    <property type="project" value="InterPro"/>
</dbReference>
<sequence length="279" mass="31968">MKLISWNVNGIRAVVKKGDFHSLVKKEKPDVLCLQETKAERGQAEIDLSEYEEYWNSATKKGYSGTAIFVKTNKNKQIVKKVLMGLPEDLCKKYKLHEDSYGDPNAEGRVVAVELDDLFVVTCYTPNSKPDLSRLKLRQKQWDPAFLEYLKRLEKNGSTSSPQGKPVVFCGDLNVAHTPDDLAHPKENEGEHGYTKEEREGIDKIIEAGFVDSFRVFNKKGNGFYTWWTHWRAARERNVGWRIDYWFVSKKLLPRLKSASILSNVMGSDHCPVVIELKN</sequence>
<evidence type="ECO:0000256" key="6">
    <source>
        <dbReference type="PIRSR" id="PIRSR604808-2"/>
    </source>
</evidence>
<feature type="binding site" evidence="6">
    <location>
        <position position="270"/>
    </location>
    <ligand>
        <name>Mg(2+)</name>
        <dbReference type="ChEBI" id="CHEBI:18420"/>
        <label>1</label>
    </ligand>
</feature>
<dbReference type="AlphaFoldDB" id="A0A1F4Y1F9"/>
<dbReference type="GO" id="GO:0008081">
    <property type="term" value="F:phosphoric diester hydrolase activity"/>
    <property type="evidence" value="ECO:0007669"/>
    <property type="project" value="TreeGrafter"/>
</dbReference>
<dbReference type="GO" id="GO:0003906">
    <property type="term" value="F:DNA-(apurinic or apyrimidinic site) endonuclease activity"/>
    <property type="evidence" value="ECO:0007669"/>
    <property type="project" value="TreeGrafter"/>
</dbReference>
<accession>A0A1F4Y1F9</accession>
<dbReference type="STRING" id="1797245.A2949_00350"/>
<dbReference type="PROSITE" id="PS00726">
    <property type="entry name" value="AP_NUCLEASE_F1_1"/>
    <property type="match status" value="1"/>
</dbReference>
<evidence type="ECO:0000256" key="8">
    <source>
        <dbReference type="SAM" id="MobiDB-lite"/>
    </source>
</evidence>
<keyword evidence="3" id="KW-0378">Hydrolase</keyword>
<evidence type="ECO:0000256" key="7">
    <source>
        <dbReference type="PIRSR" id="PIRSR604808-3"/>
    </source>
</evidence>